<dbReference type="Proteomes" id="UP000014978">
    <property type="component" value="Unassembled WGS sequence"/>
</dbReference>
<dbReference type="HOGENOM" id="CLU_964931_0_0_1"/>
<evidence type="ECO:0000313" key="1">
    <source>
        <dbReference type="EMBL" id="EPR79153.1"/>
    </source>
</evidence>
<organism evidence="1 2">
    <name type="scientific">Spraguea lophii (strain 42_110)</name>
    <name type="common">Microsporidian parasite</name>
    <dbReference type="NCBI Taxonomy" id="1358809"/>
    <lineage>
        <taxon>Eukaryota</taxon>
        <taxon>Fungi</taxon>
        <taxon>Fungi incertae sedis</taxon>
        <taxon>Microsporidia</taxon>
        <taxon>Spragueidae</taxon>
        <taxon>Spraguea</taxon>
    </lineage>
</organism>
<dbReference type="EMBL" id="ATCN01000384">
    <property type="protein sequence ID" value="EPR79153.1"/>
    <property type="molecule type" value="Genomic_DNA"/>
</dbReference>
<dbReference type="VEuPathDB" id="MicrosporidiaDB:SLOPH_874"/>
<evidence type="ECO:0000313" key="2">
    <source>
        <dbReference type="Proteomes" id="UP000014978"/>
    </source>
</evidence>
<dbReference type="InParanoid" id="S7XTD9"/>
<sequence>MDRYHLEQYLLLFKERKYAEAYNILLPAPQTQMKDMLLSFCLEKMDRYTDINIHNILDIIKNEKYSKEHIYFIRSLLKSFDRTEDLKMLDFSPYDRYETAILNKEYDNAIKAGLEIYDQNKFLLLYALILSDENHERDELLEKTYKEILEETDDANLVYHIVKRKVKLEVFEKTLLEIYFGEFIYFLILRDFIINYKDELCNYKLRNNNGILDIVKSKEKNENALEEFLKILLPLLDDWKLYELAIENNINVQETKSLNYLYYKIIVYNDQESIKEIILKTESIEEIHK</sequence>
<dbReference type="AlphaFoldDB" id="S7XTD9"/>
<gene>
    <name evidence="1" type="ORF">SLOPH_874</name>
</gene>
<name>S7XTD9_SPRLO</name>
<keyword evidence="2" id="KW-1185">Reference proteome</keyword>
<reference evidence="2" key="1">
    <citation type="journal article" date="2013" name="PLoS Genet.">
        <title>The genome of Spraguea lophii and the basis of host-microsporidian interactions.</title>
        <authorList>
            <person name="Campbell S.E."/>
            <person name="Williams T.A."/>
            <person name="Yousuf A."/>
            <person name="Soanes D.M."/>
            <person name="Paszkiewicz K.H."/>
            <person name="Williams B.A.P."/>
        </authorList>
    </citation>
    <scope>NUCLEOTIDE SEQUENCE [LARGE SCALE GENOMIC DNA]</scope>
    <source>
        <strain evidence="2">42_110</strain>
    </source>
</reference>
<accession>S7XTD9</accession>
<protein>
    <submittedName>
        <fullName evidence="1">Uncharacterized protein</fullName>
    </submittedName>
</protein>
<feature type="non-terminal residue" evidence="1">
    <location>
        <position position="289"/>
    </location>
</feature>
<comment type="caution">
    <text evidence="1">The sequence shown here is derived from an EMBL/GenBank/DDBJ whole genome shotgun (WGS) entry which is preliminary data.</text>
</comment>
<proteinExistence type="predicted"/>